<evidence type="ECO:0000256" key="2">
    <source>
        <dbReference type="SAM" id="Phobius"/>
    </source>
</evidence>
<evidence type="ECO:0000313" key="4">
    <source>
        <dbReference type="EMBL" id="KOY13414.1"/>
    </source>
</evidence>
<dbReference type="Pfam" id="PF13180">
    <property type="entry name" value="PDZ_2"/>
    <property type="match status" value="1"/>
</dbReference>
<dbReference type="AlphaFoldDB" id="A0A0N0C2W0"/>
<dbReference type="NCBIfam" id="NF041438">
    <property type="entry name" value="SepM_fam_S16"/>
    <property type="match status" value="1"/>
</dbReference>
<feature type="active site" evidence="1">
    <location>
        <position position="291"/>
    </location>
</feature>
<comment type="similarity">
    <text evidence="1">Belongs to the peptidase S16 family.</text>
</comment>
<feature type="active site" evidence="1">
    <location>
        <position position="246"/>
    </location>
</feature>
<dbReference type="InterPro" id="IPR036034">
    <property type="entry name" value="PDZ_sf"/>
</dbReference>
<dbReference type="Proteomes" id="UP000037688">
    <property type="component" value="Unassembled WGS sequence"/>
</dbReference>
<dbReference type="EMBL" id="LITU01000081">
    <property type="protein sequence ID" value="KOY13414.1"/>
    <property type="molecule type" value="Genomic_DNA"/>
</dbReference>
<sequence>MNRIRKSGGFRASIFVIVVALVVYVAVYMPTPYIIYMPGSADEVKPMVTVKEGDKEERGVFMMTTVSATYANVFLLGTSLFNQNAQVDKKEDRLRGKSEAEYSAEQVWFMSDSQSSAMEAAYEQAGVKYSIVPDHIFVFGLSEDPKPKGDIEPGDIILGVDGTATPDNTVLSERLKNKKVGDTVEMQLERGGETISRDVQLIEVKDSKTGETRPALGVMIGAVQKVKAEDPDKQISFTDTQVGGPSAGLMFTLEIYNQLTPGDLTKGHRIAGTGTINKEGVVGAIGGVVHKIVAADRKEAEFFFVPKDNYKEAEAKAEQIGTKMKLVPVSTVDDALAYLKTLSVKS</sequence>
<feature type="transmembrane region" description="Helical" evidence="2">
    <location>
        <begin position="59"/>
        <end position="81"/>
    </location>
</feature>
<protein>
    <recommendedName>
        <fullName evidence="1">endopeptidase La</fullName>
        <ecNumber evidence="1">3.4.21.53</ecNumber>
    </recommendedName>
</protein>
<keyword evidence="1" id="KW-0720">Serine protease</keyword>
<dbReference type="InterPro" id="IPR027065">
    <property type="entry name" value="Lon_Prtase"/>
</dbReference>
<dbReference type="PANTHER" id="PTHR10046">
    <property type="entry name" value="ATP DEPENDENT LON PROTEASE FAMILY MEMBER"/>
    <property type="match status" value="1"/>
</dbReference>
<feature type="domain" description="Lon proteolytic" evidence="3">
    <location>
        <begin position="240"/>
        <end position="342"/>
    </location>
</feature>
<keyword evidence="5" id="KW-1185">Reference proteome</keyword>
<comment type="caution">
    <text evidence="4">The sequence shown here is derived from an EMBL/GenBank/DDBJ whole genome shotgun (WGS) entry which is preliminary data.</text>
</comment>
<dbReference type="PATRIC" id="fig|1705561.3.peg.5741"/>
<dbReference type="GO" id="GO:0006508">
    <property type="term" value="P:proteolysis"/>
    <property type="evidence" value="ECO:0007669"/>
    <property type="project" value="UniProtKB-KW"/>
</dbReference>
<organism evidence="4 5">
    <name type="scientific">Paenibacillus xylanivorans</name>
    <dbReference type="NCBI Taxonomy" id="1705561"/>
    <lineage>
        <taxon>Bacteria</taxon>
        <taxon>Bacillati</taxon>
        <taxon>Bacillota</taxon>
        <taxon>Bacilli</taxon>
        <taxon>Bacillales</taxon>
        <taxon>Paenibacillaceae</taxon>
        <taxon>Paenibacillus</taxon>
    </lineage>
</organism>
<dbReference type="InterPro" id="IPR020568">
    <property type="entry name" value="Ribosomal_Su5_D2-typ_SF"/>
</dbReference>
<dbReference type="OrthoDB" id="2356897at2"/>
<gene>
    <name evidence="4" type="ORF">AMS66_27285</name>
</gene>
<dbReference type="SUPFAM" id="SSF50156">
    <property type="entry name" value="PDZ domain-like"/>
    <property type="match status" value="1"/>
</dbReference>
<keyword evidence="2" id="KW-0472">Membrane</keyword>
<name>A0A0N0C2W0_9BACL</name>
<keyword evidence="2" id="KW-1133">Transmembrane helix</keyword>
<dbReference type="EC" id="3.4.21.53" evidence="1"/>
<keyword evidence="2" id="KW-0812">Transmembrane</keyword>
<dbReference type="GO" id="GO:0004252">
    <property type="term" value="F:serine-type endopeptidase activity"/>
    <property type="evidence" value="ECO:0007669"/>
    <property type="project" value="UniProtKB-UniRule"/>
</dbReference>
<dbReference type="Gene3D" id="3.30.230.10">
    <property type="match status" value="1"/>
</dbReference>
<dbReference type="RefSeq" id="WP_053783763.1">
    <property type="nucleotide sequence ID" value="NZ_LITU01000081.1"/>
</dbReference>
<evidence type="ECO:0000313" key="5">
    <source>
        <dbReference type="Proteomes" id="UP000037688"/>
    </source>
</evidence>
<dbReference type="Pfam" id="PF05362">
    <property type="entry name" value="Lon_C"/>
    <property type="match status" value="1"/>
</dbReference>
<dbReference type="InterPro" id="IPR014721">
    <property type="entry name" value="Ribsml_uS5_D2-typ_fold_subgr"/>
</dbReference>
<dbReference type="PROSITE" id="PS51786">
    <property type="entry name" value="LON_PROTEOLYTIC"/>
    <property type="match status" value="1"/>
</dbReference>
<dbReference type="InterPro" id="IPR008269">
    <property type="entry name" value="Lon_proteolytic"/>
</dbReference>
<keyword evidence="1" id="KW-0645">Protease</keyword>
<proteinExistence type="inferred from homology"/>
<accession>A0A0N0C2W0</accession>
<dbReference type="InterPro" id="IPR001478">
    <property type="entry name" value="PDZ"/>
</dbReference>
<dbReference type="GO" id="GO:0030163">
    <property type="term" value="P:protein catabolic process"/>
    <property type="evidence" value="ECO:0007669"/>
    <property type="project" value="InterPro"/>
</dbReference>
<evidence type="ECO:0000259" key="3">
    <source>
        <dbReference type="PROSITE" id="PS51786"/>
    </source>
</evidence>
<dbReference type="GO" id="GO:0005524">
    <property type="term" value="F:ATP binding"/>
    <property type="evidence" value="ECO:0007669"/>
    <property type="project" value="InterPro"/>
</dbReference>
<dbReference type="SMART" id="SM00228">
    <property type="entry name" value="PDZ"/>
    <property type="match status" value="1"/>
</dbReference>
<dbReference type="SUPFAM" id="SSF54211">
    <property type="entry name" value="Ribosomal protein S5 domain 2-like"/>
    <property type="match status" value="1"/>
</dbReference>
<feature type="transmembrane region" description="Helical" evidence="2">
    <location>
        <begin position="12"/>
        <end position="39"/>
    </location>
</feature>
<evidence type="ECO:0000256" key="1">
    <source>
        <dbReference type="PROSITE-ProRule" id="PRU01122"/>
    </source>
</evidence>
<comment type="catalytic activity">
    <reaction evidence="1">
        <text>Hydrolysis of proteins in presence of ATP.</text>
        <dbReference type="EC" id="3.4.21.53"/>
    </reaction>
</comment>
<reference evidence="4 5" key="1">
    <citation type="submission" date="2015-08" db="EMBL/GenBank/DDBJ databases">
        <title>Draft genome sequence of cellulolytic and xylanolytic Paenibacillus sp. A59, isolated from a decaying forest soil from Patagonia, Argentina.</title>
        <authorList>
            <person name="Ghio S."/>
            <person name="Caceres A.M."/>
            <person name="Talia P."/>
            <person name="Grasso D."/>
            <person name="Campos E."/>
        </authorList>
    </citation>
    <scope>NUCLEOTIDE SEQUENCE [LARGE SCALE GENOMIC DNA]</scope>
    <source>
        <strain evidence="4 5">A59</strain>
    </source>
</reference>
<dbReference type="GO" id="GO:0004176">
    <property type="term" value="F:ATP-dependent peptidase activity"/>
    <property type="evidence" value="ECO:0007669"/>
    <property type="project" value="UniProtKB-UniRule"/>
</dbReference>
<keyword evidence="1" id="KW-0378">Hydrolase</keyword>